<gene>
    <name evidence="3" type="ORF">LZC95_07425</name>
</gene>
<name>A0ABZ2KF39_9BACT</name>
<evidence type="ECO:0000256" key="1">
    <source>
        <dbReference type="SAM" id="MobiDB-lite"/>
    </source>
</evidence>
<dbReference type="Proteomes" id="UP001379533">
    <property type="component" value="Chromosome"/>
</dbReference>
<keyword evidence="2" id="KW-0732">Signal</keyword>
<protein>
    <recommendedName>
        <fullName evidence="5">Lipoprotein</fullName>
    </recommendedName>
</protein>
<keyword evidence="4" id="KW-1185">Reference proteome</keyword>
<proteinExistence type="predicted"/>
<dbReference type="EMBL" id="CP089982">
    <property type="protein sequence ID" value="WXA96664.1"/>
    <property type="molecule type" value="Genomic_DNA"/>
</dbReference>
<evidence type="ECO:0000313" key="4">
    <source>
        <dbReference type="Proteomes" id="UP001379533"/>
    </source>
</evidence>
<feature type="signal peptide" evidence="2">
    <location>
        <begin position="1"/>
        <end position="20"/>
    </location>
</feature>
<evidence type="ECO:0000313" key="3">
    <source>
        <dbReference type="EMBL" id="WXA96664.1"/>
    </source>
</evidence>
<dbReference type="RefSeq" id="WP_394847282.1">
    <property type="nucleotide sequence ID" value="NZ_CP089982.1"/>
</dbReference>
<evidence type="ECO:0008006" key="5">
    <source>
        <dbReference type="Google" id="ProtNLM"/>
    </source>
</evidence>
<reference evidence="3 4" key="1">
    <citation type="submission" date="2021-12" db="EMBL/GenBank/DDBJ databases">
        <title>Discovery of the Pendulisporaceae a myxobacterial family with distinct sporulation behavior and unique specialized metabolism.</title>
        <authorList>
            <person name="Garcia R."/>
            <person name="Popoff A."/>
            <person name="Bader C.D."/>
            <person name="Loehr J."/>
            <person name="Walesch S."/>
            <person name="Walt C."/>
            <person name="Boldt J."/>
            <person name="Bunk B."/>
            <person name="Haeckl F.J.F.P.J."/>
            <person name="Gunesch A.P."/>
            <person name="Birkelbach J."/>
            <person name="Nuebel U."/>
            <person name="Pietschmann T."/>
            <person name="Bach T."/>
            <person name="Mueller R."/>
        </authorList>
    </citation>
    <scope>NUCLEOTIDE SEQUENCE [LARGE SCALE GENOMIC DNA]</scope>
    <source>
        <strain evidence="3 4">MSr12523</strain>
    </source>
</reference>
<feature type="region of interest" description="Disordered" evidence="1">
    <location>
        <begin position="25"/>
        <end position="45"/>
    </location>
</feature>
<organism evidence="3 4">
    <name type="scientific">Pendulispora brunnea</name>
    <dbReference type="NCBI Taxonomy" id="2905690"/>
    <lineage>
        <taxon>Bacteria</taxon>
        <taxon>Pseudomonadati</taxon>
        <taxon>Myxococcota</taxon>
        <taxon>Myxococcia</taxon>
        <taxon>Myxococcales</taxon>
        <taxon>Sorangiineae</taxon>
        <taxon>Pendulisporaceae</taxon>
        <taxon>Pendulispora</taxon>
    </lineage>
</organism>
<sequence>MTRFGLSLLFFVLAFCTACSRERADAKEDKREATQTTGATASWVPPDGKYERVQINGLTVPMIEVMEKGTVVLVDTDGVKPRTWEEQFKRKGNIAPGTFDLHKTNTNKNDTFSDDEVDRQGLWVIDAKGNITQK</sequence>
<evidence type="ECO:0000256" key="2">
    <source>
        <dbReference type="SAM" id="SignalP"/>
    </source>
</evidence>
<accession>A0ABZ2KF39</accession>
<feature type="chain" id="PRO_5047550548" description="Lipoprotein" evidence="2">
    <location>
        <begin position="21"/>
        <end position="134"/>
    </location>
</feature>